<evidence type="ECO:0000313" key="2">
    <source>
        <dbReference type="EMBL" id="NJC24458.1"/>
    </source>
</evidence>
<gene>
    <name evidence="2" type="ORF">BJ994_003534</name>
</gene>
<comment type="caution">
    <text evidence="2">The sequence shown here is derived from an EMBL/GenBank/DDBJ whole genome shotgun (WGS) entry which is preliminary data.</text>
</comment>
<reference evidence="2 3" key="1">
    <citation type="submission" date="2020-03" db="EMBL/GenBank/DDBJ databases">
        <title>Sequencing the genomes of 1000 actinobacteria strains.</title>
        <authorList>
            <person name="Klenk H.-P."/>
        </authorList>
    </citation>
    <scope>NUCLEOTIDE SEQUENCE [LARGE SCALE GENOMIC DNA]</scope>
    <source>
        <strain evidence="2 3">DSM 16403</strain>
    </source>
</reference>
<accession>A0A846RM29</accession>
<keyword evidence="3" id="KW-1185">Reference proteome</keyword>
<organism evidence="2 3">
    <name type="scientific">Arthrobacter pigmenti</name>
    <dbReference type="NCBI Taxonomy" id="271432"/>
    <lineage>
        <taxon>Bacteria</taxon>
        <taxon>Bacillati</taxon>
        <taxon>Actinomycetota</taxon>
        <taxon>Actinomycetes</taxon>
        <taxon>Micrococcales</taxon>
        <taxon>Micrococcaceae</taxon>
        <taxon>Arthrobacter</taxon>
    </lineage>
</organism>
<feature type="compositionally biased region" description="Polar residues" evidence="1">
    <location>
        <begin position="73"/>
        <end position="84"/>
    </location>
</feature>
<evidence type="ECO:0000313" key="3">
    <source>
        <dbReference type="Proteomes" id="UP000547458"/>
    </source>
</evidence>
<dbReference type="AlphaFoldDB" id="A0A846RM29"/>
<evidence type="ECO:0000256" key="1">
    <source>
        <dbReference type="SAM" id="MobiDB-lite"/>
    </source>
</evidence>
<sequence>MIKKYDKPTTPYQRVINDTGTARKAVKMKLIRQNKLLNPAAIQRQIQTLTAELLTLTTSKQNPKPAAAIRAFSNDSTKQSSRAS</sequence>
<protein>
    <submittedName>
        <fullName evidence="2">Alkylated DNA nucleotide flippase Atl1</fullName>
    </submittedName>
</protein>
<name>A0A846RM29_9MICC</name>
<proteinExistence type="predicted"/>
<dbReference type="RefSeq" id="WP_167995705.1">
    <property type="nucleotide sequence ID" value="NZ_JAATJL010000001.1"/>
</dbReference>
<dbReference type="EMBL" id="JAATJL010000001">
    <property type="protein sequence ID" value="NJC24458.1"/>
    <property type="molecule type" value="Genomic_DNA"/>
</dbReference>
<feature type="region of interest" description="Disordered" evidence="1">
    <location>
        <begin position="65"/>
        <end position="84"/>
    </location>
</feature>
<dbReference type="Proteomes" id="UP000547458">
    <property type="component" value="Unassembled WGS sequence"/>
</dbReference>